<name>A0A8T2JT69_9PIPI</name>
<evidence type="ECO:0000313" key="1">
    <source>
        <dbReference type="EMBL" id="KAG8445701.1"/>
    </source>
</evidence>
<comment type="caution">
    <text evidence="1">The sequence shown here is derived from an EMBL/GenBank/DDBJ whole genome shotgun (WGS) entry which is preliminary data.</text>
</comment>
<evidence type="ECO:0000313" key="2">
    <source>
        <dbReference type="Proteomes" id="UP000812440"/>
    </source>
</evidence>
<organism evidence="1 2">
    <name type="scientific">Hymenochirus boettgeri</name>
    <name type="common">Congo dwarf clawed frog</name>
    <dbReference type="NCBI Taxonomy" id="247094"/>
    <lineage>
        <taxon>Eukaryota</taxon>
        <taxon>Metazoa</taxon>
        <taxon>Chordata</taxon>
        <taxon>Craniata</taxon>
        <taxon>Vertebrata</taxon>
        <taxon>Euteleostomi</taxon>
        <taxon>Amphibia</taxon>
        <taxon>Batrachia</taxon>
        <taxon>Anura</taxon>
        <taxon>Pipoidea</taxon>
        <taxon>Pipidae</taxon>
        <taxon>Pipinae</taxon>
        <taxon>Hymenochirus</taxon>
    </lineage>
</organism>
<sequence>MGCQNLCCSASIAPPHSLKNTFSNGHIPELWRTQRETGTTRRTDMGHLGGRISQFRSSQWILSRGRLVWGRLHMVGSAQSAIEVI</sequence>
<dbReference type="Proteomes" id="UP000812440">
    <property type="component" value="Chromosome 5"/>
</dbReference>
<proteinExistence type="predicted"/>
<reference evidence="1" key="1">
    <citation type="thesis" date="2020" institute="ProQuest LLC" country="789 East Eisenhower Parkway, Ann Arbor, MI, USA">
        <title>Comparative Genomics and Chromosome Evolution.</title>
        <authorList>
            <person name="Mudd A.B."/>
        </authorList>
    </citation>
    <scope>NUCLEOTIDE SEQUENCE</scope>
    <source>
        <strain evidence="1">Female2</strain>
        <tissue evidence="1">Blood</tissue>
    </source>
</reference>
<protein>
    <submittedName>
        <fullName evidence="1">Uncharacterized protein</fullName>
    </submittedName>
</protein>
<dbReference type="EMBL" id="JAACNH010000004">
    <property type="protein sequence ID" value="KAG8445701.1"/>
    <property type="molecule type" value="Genomic_DNA"/>
</dbReference>
<dbReference type="AlphaFoldDB" id="A0A8T2JT69"/>
<keyword evidence="2" id="KW-1185">Reference proteome</keyword>
<gene>
    <name evidence="1" type="ORF">GDO86_010474</name>
</gene>
<accession>A0A8T2JT69</accession>